<organism evidence="3 4">
    <name type="scientific">Mytilus edulis</name>
    <name type="common">Blue mussel</name>
    <dbReference type="NCBI Taxonomy" id="6550"/>
    <lineage>
        <taxon>Eukaryota</taxon>
        <taxon>Metazoa</taxon>
        <taxon>Spiralia</taxon>
        <taxon>Lophotrochozoa</taxon>
        <taxon>Mollusca</taxon>
        <taxon>Bivalvia</taxon>
        <taxon>Autobranchia</taxon>
        <taxon>Pteriomorphia</taxon>
        <taxon>Mytilida</taxon>
        <taxon>Mytiloidea</taxon>
        <taxon>Mytilidae</taxon>
        <taxon>Mytilinae</taxon>
        <taxon>Mytilus</taxon>
    </lineage>
</organism>
<dbReference type="PANTHER" id="PTHR20875:SF5">
    <property type="entry name" value="EF-HAND DOMAIN-CONTAINING PROTEIN"/>
    <property type="match status" value="1"/>
</dbReference>
<dbReference type="AlphaFoldDB" id="A0A8S3SSA4"/>
<comment type="caution">
    <text evidence="3">The sequence shown here is derived from an EMBL/GenBank/DDBJ whole genome shotgun (WGS) entry which is preliminary data.</text>
</comment>
<evidence type="ECO:0000313" key="4">
    <source>
        <dbReference type="Proteomes" id="UP000683360"/>
    </source>
</evidence>
<dbReference type="Proteomes" id="UP000683360">
    <property type="component" value="Unassembled WGS sequence"/>
</dbReference>
<dbReference type="GO" id="GO:0005509">
    <property type="term" value="F:calcium ion binding"/>
    <property type="evidence" value="ECO:0007669"/>
    <property type="project" value="InterPro"/>
</dbReference>
<feature type="domain" description="EF-hand" evidence="2">
    <location>
        <begin position="300"/>
        <end position="335"/>
    </location>
</feature>
<accession>A0A8S3SSA4</accession>
<evidence type="ECO:0000256" key="1">
    <source>
        <dbReference type="SAM" id="MobiDB-lite"/>
    </source>
</evidence>
<dbReference type="PANTHER" id="PTHR20875">
    <property type="entry name" value="EF-HAND CALCIUM-BINDING DOMAIN-CONTAINING PROTEIN 6-RELATED"/>
    <property type="match status" value="1"/>
</dbReference>
<gene>
    <name evidence="3" type="ORF">MEDL_34253</name>
</gene>
<dbReference type="Gene3D" id="1.10.238.10">
    <property type="entry name" value="EF-hand"/>
    <property type="match status" value="2"/>
</dbReference>
<keyword evidence="4" id="KW-1185">Reference proteome</keyword>
<dbReference type="CDD" id="cd00051">
    <property type="entry name" value="EFh"/>
    <property type="match status" value="1"/>
</dbReference>
<protein>
    <recommendedName>
        <fullName evidence="2">EF-hand domain-containing protein</fullName>
    </recommendedName>
</protein>
<name>A0A8S3SSA4_MYTED</name>
<dbReference type="InterPro" id="IPR011992">
    <property type="entry name" value="EF-hand-dom_pair"/>
</dbReference>
<reference evidence="3" key="1">
    <citation type="submission" date="2021-03" db="EMBL/GenBank/DDBJ databases">
        <authorList>
            <person name="Bekaert M."/>
        </authorList>
    </citation>
    <scope>NUCLEOTIDE SEQUENCE</scope>
</reference>
<dbReference type="InterPro" id="IPR002048">
    <property type="entry name" value="EF_hand_dom"/>
</dbReference>
<dbReference type="PROSITE" id="PS50222">
    <property type="entry name" value="EF_HAND_2"/>
    <property type="match status" value="1"/>
</dbReference>
<dbReference type="EMBL" id="CAJPWZ010001672">
    <property type="protein sequence ID" value="CAG2220789.1"/>
    <property type="molecule type" value="Genomic_DNA"/>
</dbReference>
<evidence type="ECO:0000313" key="3">
    <source>
        <dbReference type="EMBL" id="CAG2220789.1"/>
    </source>
</evidence>
<evidence type="ECO:0000259" key="2">
    <source>
        <dbReference type="PROSITE" id="PS50222"/>
    </source>
</evidence>
<dbReference type="SUPFAM" id="SSF47473">
    <property type="entry name" value="EF-hand"/>
    <property type="match status" value="2"/>
</dbReference>
<dbReference type="SMART" id="SM00054">
    <property type="entry name" value="EFh"/>
    <property type="match status" value="3"/>
</dbReference>
<proteinExistence type="predicted"/>
<dbReference type="OrthoDB" id="26525at2759"/>
<sequence length="524" mass="59174">MSQVGIPRPNVMGLGTNKSGITLPQIAHPLSRMSGPGNLDVRGVSRDSHRPNSQPLTGRPLANENVFTGRKSVSSYGRDSRLGVNQQVVAMPHDSIPEGVEVTHGDPNTTRMPLFGSRAGMGSRMDSRMSSRLSNASAQGRLEIDELEASLKLKIKGSYFEIRKRFRDNDPEQKGNVSREALHRILVTILNVSLSQNVYNRLMERIGLRDKQVINYTEFFAYFRDGPEPNDYPGWMDPVQRQYQDKAVMSSIQVHSNLKEKAKQRFLDIADLIPQLNPGGSGRIMKPEFKQMLNKLMFYMEDTEFEKLWKKYDPSNSGTISSETFLKALGITLQENGENGRLSPINERQYLNKTTRVGQSQGKDIDYHLWLDGKLYIIINISKSDLGLKHPLVFVGFSFSSSMSSLNSRMPSMILGSQYKETKPGSGIARVTSSRTPRKKEIERKQSLDVERWLKNKFREGCVQMKDAFEARDAKNNGLVTFDGFLEVLCKYGLNLEKKLLSAFLSRCSVKPQRDGVPYRGIFT</sequence>
<dbReference type="InterPro" id="IPR052603">
    <property type="entry name" value="EFCB6"/>
</dbReference>
<feature type="region of interest" description="Disordered" evidence="1">
    <location>
        <begin position="28"/>
        <end position="62"/>
    </location>
</feature>